<name>A0A3P7LQC6_STRVU</name>
<reference evidence="3 4" key="1">
    <citation type="submission" date="2018-11" db="EMBL/GenBank/DDBJ databases">
        <authorList>
            <consortium name="Pathogen Informatics"/>
        </authorList>
    </citation>
    <scope>NUCLEOTIDE SEQUENCE [LARGE SCALE GENOMIC DNA]</scope>
</reference>
<proteinExistence type="predicted"/>
<feature type="transmembrane region" description="Helical" evidence="1">
    <location>
        <begin position="45"/>
        <end position="70"/>
    </location>
</feature>
<keyword evidence="4" id="KW-1185">Reference proteome</keyword>
<evidence type="ECO:0000256" key="2">
    <source>
        <dbReference type="SAM" id="SignalP"/>
    </source>
</evidence>
<gene>
    <name evidence="3" type="ORF">SVUK_LOCUS19593</name>
</gene>
<accession>A0A3P7LQC6</accession>
<keyword evidence="1" id="KW-0472">Membrane</keyword>
<keyword evidence="1" id="KW-0812">Transmembrane</keyword>
<feature type="signal peptide" evidence="2">
    <location>
        <begin position="1"/>
        <end position="20"/>
    </location>
</feature>
<keyword evidence="1" id="KW-1133">Transmembrane helix</keyword>
<evidence type="ECO:0000313" key="4">
    <source>
        <dbReference type="Proteomes" id="UP000270094"/>
    </source>
</evidence>
<dbReference type="Proteomes" id="UP000270094">
    <property type="component" value="Unassembled WGS sequence"/>
</dbReference>
<keyword evidence="2" id="KW-0732">Signal</keyword>
<evidence type="ECO:0000313" key="3">
    <source>
        <dbReference type="EMBL" id="VDM84595.1"/>
    </source>
</evidence>
<evidence type="ECO:0008006" key="5">
    <source>
        <dbReference type="Google" id="ProtNLM"/>
    </source>
</evidence>
<sequence>MVQLIVCVLVFLAMMASLTALVEAPMWPMAEMVYSAMFAVFQAINFFYFLVNTFSHFNFWLLLGVVSCGFSPKSKHRSSLVSLFDAYEFQGIIKLN</sequence>
<protein>
    <recommendedName>
        <fullName evidence="5">MARVEL domain-containing protein</fullName>
    </recommendedName>
</protein>
<dbReference type="EMBL" id="UYYB01131341">
    <property type="protein sequence ID" value="VDM84595.1"/>
    <property type="molecule type" value="Genomic_DNA"/>
</dbReference>
<dbReference type="OrthoDB" id="5834409at2759"/>
<organism evidence="3 4">
    <name type="scientific">Strongylus vulgaris</name>
    <name type="common">Blood worm</name>
    <dbReference type="NCBI Taxonomy" id="40348"/>
    <lineage>
        <taxon>Eukaryota</taxon>
        <taxon>Metazoa</taxon>
        <taxon>Ecdysozoa</taxon>
        <taxon>Nematoda</taxon>
        <taxon>Chromadorea</taxon>
        <taxon>Rhabditida</taxon>
        <taxon>Rhabditina</taxon>
        <taxon>Rhabditomorpha</taxon>
        <taxon>Strongyloidea</taxon>
        <taxon>Strongylidae</taxon>
        <taxon>Strongylus</taxon>
    </lineage>
</organism>
<evidence type="ECO:0000256" key="1">
    <source>
        <dbReference type="SAM" id="Phobius"/>
    </source>
</evidence>
<dbReference type="AlphaFoldDB" id="A0A3P7LQC6"/>
<feature type="chain" id="PRO_5018195870" description="MARVEL domain-containing protein" evidence="2">
    <location>
        <begin position="21"/>
        <end position="96"/>
    </location>
</feature>